<evidence type="ECO:0000313" key="1">
    <source>
        <dbReference type="EMBL" id="OAP95730.1"/>
    </source>
</evidence>
<protein>
    <submittedName>
        <fullName evidence="1">Uncharacterized protein</fullName>
    </submittedName>
</protein>
<dbReference type="AlphaFoldDB" id="A0A179BWT3"/>
<comment type="caution">
    <text evidence="1">The sequence shown here is derived from an EMBL/GenBank/DDBJ whole genome shotgun (WGS) entry which is preliminary data.</text>
</comment>
<accession>A0A179BWT3</accession>
<reference evidence="1" key="1">
    <citation type="submission" date="2016-04" db="EMBL/GenBank/DDBJ databases">
        <title>Fast-growing isolate from the root nodules of Vavilovia formosa.</title>
        <authorList>
            <person name="Kimeklis A."/>
            <person name="Safronova V."/>
            <person name="Belimov A."/>
            <person name="Andronov E."/>
        </authorList>
    </citation>
    <scope>NUCLEOTIDE SEQUENCE [LARGE SCALE GENOMIC DNA]</scope>
    <source>
        <strain evidence="1">Vaf-46</strain>
    </source>
</reference>
<proteinExistence type="predicted"/>
<organism evidence="1">
    <name type="scientific">Rhizobium leguminosarum</name>
    <dbReference type="NCBI Taxonomy" id="384"/>
    <lineage>
        <taxon>Bacteria</taxon>
        <taxon>Pseudomonadati</taxon>
        <taxon>Pseudomonadota</taxon>
        <taxon>Alphaproteobacteria</taxon>
        <taxon>Hyphomicrobiales</taxon>
        <taxon>Rhizobiaceae</taxon>
        <taxon>Rhizobium/Agrobacterium group</taxon>
        <taxon>Rhizobium</taxon>
    </lineage>
</organism>
<gene>
    <name evidence="1" type="ORF">A4U53_39120</name>
</gene>
<dbReference type="EMBL" id="LWBS01000106">
    <property type="protein sequence ID" value="OAP95730.1"/>
    <property type="molecule type" value="Genomic_DNA"/>
</dbReference>
<sequence length="63" mass="6754">MTALIRWAPTPIGALKERGRPPLSFPLAKSIGDLPDDPIDLLIGALHFGQAGFRCARANRSAD</sequence>
<name>A0A179BWT3_RHILE</name>